<dbReference type="GO" id="GO:0016117">
    <property type="term" value="P:carotenoid biosynthetic process"/>
    <property type="evidence" value="ECO:0007669"/>
    <property type="project" value="UniProtKB-KW"/>
</dbReference>
<dbReference type="Proteomes" id="UP000714817">
    <property type="component" value="Unassembled WGS sequence"/>
</dbReference>
<evidence type="ECO:0000259" key="5">
    <source>
        <dbReference type="Pfam" id="PF01593"/>
    </source>
</evidence>
<feature type="domain" description="Amine oxidase" evidence="5">
    <location>
        <begin position="13"/>
        <end position="292"/>
    </location>
</feature>
<evidence type="ECO:0000256" key="3">
    <source>
        <dbReference type="ARBA" id="ARBA00023002"/>
    </source>
</evidence>
<evidence type="ECO:0000256" key="1">
    <source>
        <dbReference type="ARBA" id="ARBA00004829"/>
    </source>
</evidence>
<comment type="pathway">
    <text evidence="1 4">Carotenoid biosynthesis.</text>
</comment>
<protein>
    <submittedName>
        <fullName evidence="6">NAD(P)/FAD-dependent oxidoreductase</fullName>
    </submittedName>
</protein>
<dbReference type="EMBL" id="JAGQNY010000009">
    <property type="protein sequence ID" value="MCA9302238.1"/>
    <property type="molecule type" value="Genomic_DNA"/>
</dbReference>
<reference evidence="6" key="2">
    <citation type="journal article" date="2021" name="Microbiome">
        <title>Successional dynamics and alternative stable states in a saline activated sludge microbial community over 9 years.</title>
        <authorList>
            <person name="Wang Y."/>
            <person name="Ye J."/>
            <person name="Ju F."/>
            <person name="Liu L."/>
            <person name="Boyd J.A."/>
            <person name="Deng Y."/>
            <person name="Parks D.H."/>
            <person name="Jiang X."/>
            <person name="Yin X."/>
            <person name="Woodcroft B.J."/>
            <person name="Tyson G.W."/>
            <person name="Hugenholtz P."/>
            <person name="Polz M.F."/>
            <person name="Zhang T."/>
        </authorList>
    </citation>
    <scope>NUCLEOTIDE SEQUENCE</scope>
    <source>
        <strain evidence="6">HKST-UBA80</strain>
    </source>
</reference>
<evidence type="ECO:0000256" key="4">
    <source>
        <dbReference type="RuleBase" id="RU362075"/>
    </source>
</evidence>
<dbReference type="SUPFAM" id="SSF51905">
    <property type="entry name" value="FAD/NAD(P)-binding domain"/>
    <property type="match status" value="1"/>
</dbReference>
<gene>
    <name evidence="6" type="ORF">KDA10_02670</name>
</gene>
<dbReference type="PANTHER" id="PTHR43734:SF1">
    <property type="entry name" value="PHYTOENE DESATURASE"/>
    <property type="match status" value="1"/>
</dbReference>
<dbReference type="NCBIfam" id="TIGR02734">
    <property type="entry name" value="crtI_fam"/>
    <property type="match status" value="1"/>
</dbReference>
<proteinExistence type="inferred from homology"/>
<organism evidence="6 7">
    <name type="scientific">candidate division WWE3 bacterium</name>
    <dbReference type="NCBI Taxonomy" id="2053526"/>
    <lineage>
        <taxon>Bacteria</taxon>
        <taxon>Katanobacteria</taxon>
    </lineage>
</organism>
<dbReference type="Gene3D" id="3.50.50.60">
    <property type="entry name" value="FAD/NAD(P)-binding domain"/>
    <property type="match status" value="2"/>
</dbReference>
<dbReference type="PANTHER" id="PTHR43734">
    <property type="entry name" value="PHYTOENE DESATURASE"/>
    <property type="match status" value="1"/>
</dbReference>
<name>A0A955IW10_UNCKA</name>
<comment type="caution">
    <text evidence="6">The sequence shown here is derived from an EMBL/GenBank/DDBJ whole genome shotgun (WGS) entry which is preliminary data.</text>
</comment>
<keyword evidence="2 4" id="KW-0125">Carotenoid biosynthesis</keyword>
<dbReference type="GO" id="GO:0016491">
    <property type="term" value="F:oxidoreductase activity"/>
    <property type="evidence" value="ECO:0007669"/>
    <property type="project" value="UniProtKB-KW"/>
</dbReference>
<evidence type="ECO:0000313" key="7">
    <source>
        <dbReference type="Proteomes" id="UP000714817"/>
    </source>
</evidence>
<comment type="similarity">
    <text evidence="4">Belongs to the carotenoid/retinoid oxidoreductase family.</text>
</comment>
<dbReference type="PROSITE" id="PS51257">
    <property type="entry name" value="PROKAR_LIPOPROTEIN"/>
    <property type="match status" value="1"/>
</dbReference>
<reference evidence="6" key="1">
    <citation type="submission" date="2020-04" db="EMBL/GenBank/DDBJ databases">
        <authorList>
            <person name="Zhang T."/>
        </authorList>
    </citation>
    <scope>NUCLEOTIDE SEQUENCE</scope>
    <source>
        <strain evidence="6">HKST-UBA80</strain>
    </source>
</reference>
<dbReference type="InterPro" id="IPR002937">
    <property type="entry name" value="Amino_oxidase"/>
</dbReference>
<dbReference type="InterPro" id="IPR036188">
    <property type="entry name" value="FAD/NAD-bd_sf"/>
</dbReference>
<dbReference type="Pfam" id="PF01593">
    <property type="entry name" value="Amino_oxidase"/>
    <property type="match status" value="1"/>
</dbReference>
<keyword evidence="3 4" id="KW-0560">Oxidoreductase</keyword>
<sequence length="477" mass="53896">MALKKVCVVGGGLGGMSCALDLASKGYSVTLLEKGRVLGGKASNVNVGDFSFDPGPSILILKTIYEKQFKDAGFILDDYITFTELDPIFRIHTYEKYYDFPAGLEKNLQFIRQSFPEDYNAYKKIMESCESAYKATLETVFKHDIKSVLSMANKNFLRASSLVGPYDSIVERVFKNPILKAFFYDFPGYGGKKFTQPSPEAFMIPYIMVKYGVFYPKGGVSKIIEAYEAVLKLLGVEIRTGTELLAIEKEGKKIKKVVTNKGDFYADYFVSNIDYATLQTKYLKHINNSPSKNLIKTPSHSYFSLQIGVSEKPKILLHHNLLLNTEYREQYSQVHLKRQIPKNPTVYINAPEDRQNLFFVVSSPAIENGIDWKNFETKMKPYVFDLIKQYDIKINPDSIKAIRKQTPLYFDNEHNNYLGGLFGATDDKILFNLFNPITVDKRIKNLYYAGATVQPGAGLPMAALSGRFAAKNILSSN</sequence>
<dbReference type="AlphaFoldDB" id="A0A955IW10"/>
<dbReference type="InterPro" id="IPR014105">
    <property type="entry name" value="Carotenoid/retinoid_OxRdtase"/>
</dbReference>
<accession>A0A955IW10</accession>
<evidence type="ECO:0000313" key="6">
    <source>
        <dbReference type="EMBL" id="MCA9302238.1"/>
    </source>
</evidence>
<evidence type="ECO:0000256" key="2">
    <source>
        <dbReference type="ARBA" id="ARBA00022746"/>
    </source>
</evidence>